<dbReference type="PANTHER" id="PTHR15549:SF26">
    <property type="entry name" value="AXIAL BUDDING PATTERN PROTEIN 2-RELATED"/>
    <property type="match status" value="1"/>
</dbReference>
<evidence type="ECO:0000313" key="7">
    <source>
        <dbReference type="EMBL" id="KAF7340814.1"/>
    </source>
</evidence>
<comment type="subcellular location">
    <subcellularLocation>
        <location evidence="1">Membrane</location>
        <topology evidence="1">Single-pass membrane protein</topology>
    </subcellularLocation>
</comment>
<feature type="region of interest" description="Disordered" evidence="5">
    <location>
        <begin position="287"/>
        <end position="310"/>
    </location>
</feature>
<gene>
    <name evidence="7" type="ORF">MSAN_02110600</name>
</gene>
<dbReference type="Gene3D" id="1.20.5.510">
    <property type="entry name" value="Single helix bin"/>
    <property type="match status" value="1"/>
</dbReference>
<dbReference type="GO" id="GO:0071944">
    <property type="term" value="C:cell periphery"/>
    <property type="evidence" value="ECO:0007669"/>
    <property type="project" value="UniProtKB-ARBA"/>
</dbReference>
<keyword evidence="8" id="KW-1185">Reference proteome</keyword>
<dbReference type="Proteomes" id="UP000623467">
    <property type="component" value="Unassembled WGS sequence"/>
</dbReference>
<dbReference type="PANTHER" id="PTHR15549">
    <property type="entry name" value="PAIRED IMMUNOGLOBULIN-LIKE TYPE 2 RECEPTOR"/>
    <property type="match status" value="1"/>
</dbReference>
<evidence type="ECO:0000256" key="2">
    <source>
        <dbReference type="ARBA" id="ARBA00022692"/>
    </source>
</evidence>
<proteinExistence type="predicted"/>
<dbReference type="AlphaFoldDB" id="A0A8H6XHK5"/>
<keyword evidence="3 6" id="KW-1133">Transmembrane helix</keyword>
<evidence type="ECO:0000256" key="6">
    <source>
        <dbReference type="SAM" id="Phobius"/>
    </source>
</evidence>
<reference evidence="7" key="1">
    <citation type="submission" date="2020-05" db="EMBL/GenBank/DDBJ databases">
        <title>Mycena genomes resolve the evolution of fungal bioluminescence.</title>
        <authorList>
            <person name="Tsai I.J."/>
        </authorList>
    </citation>
    <scope>NUCLEOTIDE SEQUENCE</scope>
    <source>
        <strain evidence="7">160909Yilan</strain>
    </source>
</reference>
<accession>A0A8H6XHK5</accession>
<dbReference type="OrthoDB" id="3052647at2759"/>
<dbReference type="Gene3D" id="2.60.120.260">
    <property type="entry name" value="Galactose-binding domain-like"/>
    <property type="match status" value="2"/>
</dbReference>
<evidence type="ECO:0000313" key="8">
    <source>
        <dbReference type="Proteomes" id="UP000623467"/>
    </source>
</evidence>
<dbReference type="InterPro" id="IPR051694">
    <property type="entry name" value="Immunoregulatory_rcpt-like"/>
</dbReference>
<keyword evidence="2 6" id="KW-0812">Transmembrane</keyword>
<dbReference type="EMBL" id="JACAZH010000029">
    <property type="protein sequence ID" value="KAF7340814.1"/>
    <property type="molecule type" value="Genomic_DNA"/>
</dbReference>
<evidence type="ECO:0000256" key="5">
    <source>
        <dbReference type="SAM" id="MobiDB-lite"/>
    </source>
</evidence>
<feature type="region of interest" description="Disordered" evidence="5">
    <location>
        <begin position="435"/>
        <end position="516"/>
    </location>
</feature>
<evidence type="ECO:0000256" key="3">
    <source>
        <dbReference type="ARBA" id="ARBA00022989"/>
    </source>
</evidence>
<evidence type="ECO:0000256" key="4">
    <source>
        <dbReference type="ARBA" id="ARBA00023136"/>
    </source>
</evidence>
<sequence length="516" mass="53647">MTTPRRIVVDDTDPAINYSSNEWFPANVTQLNTLGNFGFVWNGTTHSTTANGATLSFAFNGTSIEVLGTIVNTDDGLNTALWVCKVDGVVLANGTNPYISVPENNWVLCNQDTLPAGPHNLTLLVQTPNAPFYLDSIQYTPTPDVSFDGAVLALSADDSAISYSSGWKFYTVEDTVEDTELIAQANGAQVTLNFHGTSATLTGFVPHELAHNATTAAYSVDGGPATTFALAGLAADSNTTSYNVPILSVSGLTPAAHNIVVTYGGAEQYTPLVVNTWFITNSTIAAPPSTSSSASIPSHTSTSGGTTKHTPTGAIAGGVVGGLALIGLLAALGFWLRRRRQRWSDDTPHRPGKSEPRFAFDSKDLGTGGVAAGFTVAGNTTYDTGAAAQDLLNPHTESGTATGVGSSPLGSIAVAPSSSGKTPYASVRTLSYEPASESLSNAQPQASTSAGGSSGVGTLMPRNGVLEPLTSQQTKSQVGQTQERVVVQQHQDSGVRLHSDPENIVVEELPPNYSPD</sequence>
<feature type="transmembrane region" description="Helical" evidence="6">
    <location>
        <begin position="314"/>
        <end position="336"/>
    </location>
</feature>
<dbReference type="GO" id="GO:0016020">
    <property type="term" value="C:membrane"/>
    <property type="evidence" value="ECO:0007669"/>
    <property type="project" value="UniProtKB-SubCell"/>
</dbReference>
<evidence type="ECO:0000256" key="1">
    <source>
        <dbReference type="ARBA" id="ARBA00004167"/>
    </source>
</evidence>
<organism evidence="7 8">
    <name type="scientific">Mycena sanguinolenta</name>
    <dbReference type="NCBI Taxonomy" id="230812"/>
    <lineage>
        <taxon>Eukaryota</taxon>
        <taxon>Fungi</taxon>
        <taxon>Dikarya</taxon>
        <taxon>Basidiomycota</taxon>
        <taxon>Agaricomycotina</taxon>
        <taxon>Agaricomycetes</taxon>
        <taxon>Agaricomycetidae</taxon>
        <taxon>Agaricales</taxon>
        <taxon>Marasmiineae</taxon>
        <taxon>Mycenaceae</taxon>
        <taxon>Mycena</taxon>
    </lineage>
</organism>
<protein>
    <submittedName>
        <fullName evidence="7">Uncharacterized protein</fullName>
    </submittedName>
</protein>
<name>A0A8H6XHK5_9AGAR</name>
<comment type="caution">
    <text evidence="7">The sequence shown here is derived from an EMBL/GenBank/DDBJ whole genome shotgun (WGS) entry which is preliminary data.</text>
</comment>
<feature type="region of interest" description="Disordered" evidence="5">
    <location>
        <begin position="343"/>
        <end position="362"/>
    </location>
</feature>
<feature type="compositionally biased region" description="Polar residues" evidence="5">
    <location>
        <begin position="469"/>
        <end position="492"/>
    </location>
</feature>
<keyword evidence="4 6" id="KW-0472">Membrane</keyword>